<dbReference type="EnsemblFungi" id="MAPG_08888T0">
    <property type="protein sequence ID" value="MAPG_08888T0"/>
    <property type="gene ID" value="MAPG_08888"/>
</dbReference>
<dbReference type="Pfam" id="PF26639">
    <property type="entry name" value="Het-6_barrel"/>
    <property type="match status" value="1"/>
</dbReference>
<keyword evidence="5" id="KW-1185">Reference proteome</keyword>
<dbReference type="OMA" id="NEVINWE"/>
<dbReference type="VEuPathDB" id="FungiDB:MAPG_08888"/>
<protein>
    <recommendedName>
        <fullName evidence="2">Heterokaryon incompatibility domain-containing protein</fullName>
    </recommendedName>
</protein>
<dbReference type="PANTHER" id="PTHR24148:SF64">
    <property type="entry name" value="HETEROKARYON INCOMPATIBILITY DOMAIN-CONTAINING PROTEIN"/>
    <property type="match status" value="1"/>
</dbReference>
<feature type="compositionally biased region" description="Polar residues" evidence="1">
    <location>
        <begin position="564"/>
        <end position="575"/>
    </location>
</feature>
<dbReference type="OrthoDB" id="3548654at2759"/>
<dbReference type="InterPro" id="IPR010730">
    <property type="entry name" value="HET"/>
</dbReference>
<gene>
    <name evidence="3" type="ORF">MAPG_08888</name>
</gene>
<organism evidence="4 5">
    <name type="scientific">Magnaporthiopsis poae (strain ATCC 64411 / 73-15)</name>
    <name type="common">Kentucky bluegrass fungus</name>
    <name type="synonym">Magnaporthe poae</name>
    <dbReference type="NCBI Taxonomy" id="644358"/>
    <lineage>
        <taxon>Eukaryota</taxon>
        <taxon>Fungi</taxon>
        <taxon>Dikarya</taxon>
        <taxon>Ascomycota</taxon>
        <taxon>Pezizomycotina</taxon>
        <taxon>Sordariomycetes</taxon>
        <taxon>Sordariomycetidae</taxon>
        <taxon>Magnaporthales</taxon>
        <taxon>Magnaporthaceae</taxon>
        <taxon>Magnaporthiopsis</taxon>
    </lineage>
</organism>
<dbReference type="STRING" id="644358.A0A0C4E8I0"/>
<feature type="region of interest" description="Disordered" evidence="1">
    <location>
        <begin position="564"/>
        <end position="585"/>
    </location>
</feature>
<evidence type="ECO:0000313" key="3">
    <source>
        <dbReference type="EMBL" id="KLU89919.1"/>
    </source>
</evidence>
<dbReference type="PANTHER" id="PTHR24148">
    <property type="entry name" value="ANKYRIN REPEAT DOMAIN-CONTAINING PROTEIN 39 HOMOLOG-RELATED"/>
    <property type="match status" value="1"/>
</dbReference>
<evidence type="ECO:0000313" key="5">
    <source>
        <dbReference type="Proteomes" id="UP000011715"/>
    </source>
</evidence>
<dbReference type="EMBL" id="GL876973">
    <property type="protein sequence ID" value="KLU89919.1"/>
    <property type="molecule type" value="Genomic_DNA"/>
</dbReference>
<feature type="domain" description="Heterokaryon incompatibility" evidence="2">
    <location>
        <begin position="119"/>
        <end position="267"/>
    </location>
</feature>
<reference evidence="4" key="4">
    <citation type="journal article" date="2015" name="G3 (Bethesda)">
        <title>Genome sequences of three phytopathogenic species of the Magnaporthaceae family of fungi.</title>
        <authorList>
            <person name="Okagaki L.H."/>
            <person name="Nunes C.C."/>
            <person name="Sailsbery J."/>
            <person name="Clay B."/>
            <person name="Brown D."/>
            <person name="John T."/>
            <person name="Oh Y."/>
            <person name="Young N."/>
            <person name="Fitzgerald M."/>
            <person name="Haas B.J."/>
            <person name="Zeng Q."/>
            <person name="Young S."/>
            <person name="Adiconis X."/>
            <person name="Fan L."/>
            <person name="Levin J.Z."/>
            <person name="Mitchell T.K."/>
            <person name="Okubara P.A."/>
            <person name="Farman M.L."/>
            <person name="Kohn L.M."/>
            <person name="Birren B."/>
            <person name="Ma L.-J."/>
            <person name="Dean R.A."/>
        </authorList>
    </citation>
    <scope>NUCLEOTIDE SEQUENCE</scope>
    <source>
        <strain evidence="4">ATCC 64411 / 73-15</strain>
    </source>
</reference>
<sequence>MTALPPWYNILESGAVDSMMEVHSIARVDELHLQAGGVARQQSVLPQTPDLDQPLQGPYWPTVSLLEPLEIRVLELKPGSGGDPIRCSLHHCSLDVPVQATLDPCHALLMPAKIDLVAYTALSYTWGPNIFDALIQLDGYAKPVTAALERALKHFRRPDVGLMLWIDQLCINQVDEGEKEKQIPLMGRIYAQSFNTLVWLGDATAGSSETVKLLKYIAMEMHLDVKPLDIPGDLARRSLPGPGDLAWTELRNFFLRPWFTRVWINQEVWIPKVIMAMCGNEVINWEMLVMAYDNLQSSGLSRWMFETLSPPEDELDRGVNVISRAGRLWVFPPAVKSMMTQTELMGHIRACRCYDPRDKVYGLLGMLKTPRWDKVSYAQTYTTAMLYRDVVAYRLEHSPRSLDQILASVDHDYTQTLPGLPSWVPDWSQPRQTSRLRDNFSGVYGNKNQHCFPSPPHEQDAKVDIRGVELHRRAVFVDRIAKTTGRLRDPSISLLDPQTRNKDFLVACADLAAAAVPGSPYPSDTVFEAFWRTLVADKDDSNRLRAPDSYAELFSFLLDQSTGRSPSFPGQTYSSRQRKPQGRGGLDLDMLAGTRTVGLAFRSLHAAAGRAAKNRRFAVTEKKRFGLVPHWAQEGDAIAIVQGCNIPFVLRVDGREYHVIGECYVHGIMSGEVVGSGEKAADIVLV</sequence>
<evidence type="ECO:0000256" key="1">
    <source>
        <dbReference type="SAM" id="MobiDB-lite"/>
    </source>
</evidence>
<reference evidence="5" key="2">
    <citation type="submission" date="2010-05" db="EMBL/GenBank/DDBJ databases">
        <title>The genome sequence of Magnaporthe poae strain ATCC 64411.</title>
        <authorList>
            <person name="Ma L.-J."/>
            <person name="Dead R."/>
            <person name="Young S."/>
            <person name="Zeng Q."/>
            <person name="Koehrsen M."/>
            <person name="Alvarado L."/>
            <person name="Berlin A."/>
            <person name="Chapman S.B."/>
            <person name="Chen Z."/>
            <person name="Freedman E."/>
            <person name="Gellesch M."/>
            <person name="Goldberg J."/>
            <person name="Griggs A."/>
            <person name="Gujja S."/>
            <person name="Heilman E.R."/>
            <person name="Heiman D."/>
            <person name="Hepburn T."/>
            <person name="Howarth C."/>
            <person name="Jen D."/>
            <person name="Larson L."/>
            <person name="Mehta T."/>
            <person name="Neiman D."/>
            <person name="Pearson M."/>
            <person name="Roberts A."/>
            <person name="Saif S."/>
            <person name="Shea T."/>
            <person name="Shenoy N."/>
            <person name="Sisk P."/>
            <person name="Stolte C."/>
            <person name="Sykes S."/>
            <person name="Walk T."/>
            <person name="White J."/>
            <person name="Yandava C."/>
            <person name="Haas B."/>
            <person name="Nusbaum C."/>
            <person name="Birren B."/>
        </authorList>
    </citation>
    <scope>NUCLEOTIDE SEQUENCE [LARGE SCALE GENOMIC DNA]</scope>
    <source>
        <strain evidence="5">ATCC 64411 / 73-15</strain>
    </source>
</reference>
<evidence type="ECO:0000259" key="2">
    <source>
        <dbReference type="Pfam" id="PF06985"/>
    </source>
</evidence>
<name>A0A0C4E8I0_MAGP6</name>
<dbReference type="Proteomes" id="UP000011715">
    <property type="component" value="Unassembled WGS sequence"/>
</dbReference>
<evidence type="ECO:0000313" key="4">
    <source>
        <dbReference type="EnsemblFungi" id="MAPG_08888T0"/>
    </source>
</evidence>
<dbReference type="Pfam" id="PF06985">
    <property type="entry name" value="HET"/>
    <property type="match status" value="1"/>
</dbReference>
<proteinExistence type="predicted"/>
<reference evidence="3" key="1">
    <citation type="submission" date="2010-05" db="EMBL/GenBank/DDBJ databases">
        <title>The Genome Sequence of Magnaporthe poae strain ATCC 64411.</title>
        <authorList>
            <consortium name="The Broad Institute Genome Sequencing Platform"/>
            <consortium name="Broad Institute Genome Sequencing Center for Infectious Disease"/>
            <person name="Ma L.-J."/>
            <person name="Dead R."/>
            <person name="Young S."/>
            <person name="Zeng Q."/>
            <person name="Koehrsen M."/>
            <person name="Alvarado L."/>
            <person name="Berlin A."/>
            <person name="Chapman S.B."/>
            <person name="Chen Z."/>
            <person name="Freedman E."/>
            <person name="Gellesch M."/>
            <person name="Goldberg J."/>
            <person name="Griggs A."/>
            <person name="Gujja S."/>
            <person name="Heilman E.R."/>
            <person name="Heiman D."/>
            <person name="Hepburn T."/>
            <person name="Howarth C."/>
            <person name="Jen D."/>
            <person name="Larson L."/>
            <person name="Mehta T."/>
            <person name="Neiman D."/>
            <person name="Pearson M."/>
            <person name="Roberts A."/>
            <person name="Saif S."/>
            <person name="Shea T."/>
            <person name="Shenoy N."/>
            <person name="Sisk P."/>
            <person name="Stolte C."/>
            <person name="Sykes S."/>
            <person name="Walk T."/>
            <person name="White J."/>
            <person name="Yandava C."/>
            <person name="Haas B."/>
            <person name="Nusbaum C."/>
            <person name="Birren B."/>
        </authorList>
    </citation>
    <scope>NUCLEOTIDE SEQUENCE</scope>
    <source>
        <strain evidence="3">ATCC 64411</strain>
    </source>
</reference>
<dbReference type="AlphaFoldDB" id="A0A0C4E8I0"/>
<reference evidence="4" key="5">
    <citation type="submission" date="2015-06" db="UniProtKB">
        <authorList>
            <consortium name="EnsemblFungi"/>
        </authorList>
    </citation>
    <scope>IDENTIFICATION</scope>
    <source>
        <strain evidence="4">ATCC 64411</strain>
    </source>
</reference>
<dbReference type="InterPro" id="IPR052895">
    <property type="entry name" value="HetReg/Transcr_Mod"/>
</dbReference>
<reference evidence="3" key="3">
    <citation type="submission" date="2011-03" db="EMBL/GenBank/DDBJ databases">
        <title>Annotation of Magnaporthe poae ATCC 64411.</title>
        <authorList>
            <person name="Ma L.-J."/>
            <person name="Dead R."/>
            <person name="Young S.K."/>
            <person name="Zeng Q."/>
            <person name="Gargeya S."/>
            <person name="Fitzgerald M."/>
            <person name="Haas B."/>
            <person name="Abouelleil A."/>
            <person name="Alvarado L."/>
            <person name="Arachchi H.M."/>
            <person name="Berlin A."/>
            <person name="Brown A."/>
            <person name="Chapman S.B."/>
            <person name="Chen Z."/>
            <person name="Dunbar C."/>
            <person name="Freedman E."/>
            <person name="Gearin G."/>
            <person name="Gellesch M."/>
            <person name="Goldberg J."/>
            <person name="Griggs A."/>
            <person name="Gujja S."/>
            <person name="Heiman D."/>
            <person name="Howarth C."/>
            <person name="Larson L."/>
            <person name="Lui A."/>
            <person name="MacDonald P.J.P."/>
            <person name="Mehta T."/>
            <person name="Montmayeur A."/>
            <person name="Murphy C."/>
            <person name="Neiman D."/>
            <person name="Pearson M."/>
            <person name="Priest M."/>
            <person name="Roberts A."/>
            <person name="Saif S."/>
            <person name="Shea T."/>
            <person name="Shenoy N."/>
            <person name="Sisk P."/>
            <person name="Stolte C."/>
            <person name="Sykes S."/>
            <person name="Yandava C."/>
            <person name="Wortman J."/>
            <person name="Nusbaum C."/>
            <person name="Birren B."/>
        </authorList>
    </citation>
    <scope>NUCLEOTIDE SEQUENCE</scope>
    <source>
        <strain evidence="3">ATCC 64411</strain>
    </source>
</reference>
<dbReference type="eggNOG" id="ENOG502SJQS">
    <property type="taxonomic scope" value="Eukaryota"/>
</dbReference>
<accession>A0A0C4E8I0</accession>
<dbReference type="EMBL" id="ADBL01002167">
    <property type="status" value="NOT_ANNOTATED_CDS"/>
    <property type="molecule type" value="Genomic_DNA"/>
</dbReference>